<dbReference type="AlphaFoldDB" id="A0A2W4X7T2"/>
<evidence type="ECO:0000256" key="7">
    <source>
        <dbReference type="ARBA" id="ARBA00030836"/>
    </source>
</evidence>
<evidence type="ECO:0000256" key="1">
    <source>
        <dbReference type="ARBA" id="ARBA00006641"/>
    </source>
</evidence>
<evidence type="ECO:0000256" key="3">
    <source>
        <dbReference type="ARBA" id="ARBA00022490"/>
    </source>
</evidence>
<dbReference type="Pfam" id="PF01470">
    <property type="entry name" value="Peptidase_C15"/>
    <property type="match status" value="1"/>
</dbReference>
<reference evidence="9 10" key="2">
    <citation type="submission" date="2018-06" db="EMBL/GenBank/DDBJ databases">
        <title>Metagenomic assembly of (sub)arctic Cyanobacteria and their associated microbiome from non-axenic cultures.</title>
        <authorList>
            <person name="Baurain D."/>
        </authorList>
    </citation>
    <scope>NUCLEOTIDE SEQUENCE [LARGE SCALE GENOMIC DNA]</scope>
    <source>
        <strain evidence="9">ULC027bin1</strain>
    </source>
</reference>
<gene>
    <name evidence="9" type="ORF">DCF15_15850</name>
</gene>
<keyword evidence="5" id="KW-0378">Hydrolase</keyword>
<sequence>MTKGPILITSFQPWRAHQRSNSSDDLMADLWMSDRLPTDTIWRRQVAVSFDLAPIQVISEIYQKRPRVVICCGMAENRAVLSLEAQAKVQAQVQAKSQAQVQAKSQAKSQTEQLAPGHCHRLKTAINLLDLLTGTYLSEVSQDAGRYVCNHLYYRVLRFVNNQNFSPDFKTVALFVHVPVLTPENKRLILHDFCAIAARLADIY</sequence>
<evidence type="ECO:0000256" key="5">
    <source>
        <dbReference type="ARBA" id="ARBA00022801"/>
    </source>
</evidence>
<evidence type="ECO:0000313" key="10">
    <source>
        <dbReference type="Proteomes" id="UP000249794"/>
    </source>
</evidence>
<dbReference type="Gene3D" id="3.40.630.20">
    <property type="entry name" value="Peptidase C15, pyroglutamyl peptidase I-like"/>
    <property type="match status" value="1"/>
</dbReference>
<reference evidence="10" key="1">
    <citation type="submission" date="2018-04" db="EMBL/GenBank/DDBJ databases">
        <authorList>
            <person name="Cornet L."/>
        </authorList>
    </citation>
    <scope>NUCLEOTIDE SEQUENCE [LARGE SCALE GENOMIC DNA]</scope>
</reference>
<dbReference type="GO" id="GO:0016920">
    <property type="term" value="F:pyroglutamyl-peptidase activity"/>
    <property type="evidence" value="ECO:0007669"/>
    <property type="project" value="InterPro"/>
</dbReference>
<keyword evidence="3" id="KW-0963">Cytoplasm</keyword>
<dbReference type="PANTHER" id="PTHR23402">
    <property type="entry name" value="PROTEASE FAMILY C15 PYROGLUTAMYL-PEPTIDASE I-RELATED"/>
    <property type="match status" value="1"/>
</dbReference>
<dbReference type="EMBL" id="QBMP01000189">
    <property type="protein sequence ID" value="PZO50429.1"/>
    <property type="molecule type" value="Genomic_DNA"/>
</dbReference>
<evidence type="ECO:0000313" key="9">
    <source>
        <dbReference type="EMBL" id="PZO50429.1"/>
    </source>
</evidence>
<dbReference type="Proteomes" id="UP000249794">
    <property type="component" value="Unassembled WGS sequence"/>
</dbReference>
<keyword evidence="6" id="KW-0788">Thiol protease</keyword>
<dbReference type="InterPro" id="IPR016125">
    <property type="entry name" value="Peptidase_C15-like"/>
</dbReference>
<evidence type="ECO:0000256" key="6">
    <source>
        <dbReference type="ARBA" id="ARBA00022807"/>
    </source>
</evidence>
<name>A0A2W4X7T2_9CYAN</name>
<organism evidence="9 10">
    <name type="scientific">Phormidesmis priestleyi</name>
    <dbReference type="NCBI Taxonomy" id="268141"/>
    <lineage>
        <taxon>Bacteria</taxon>
        <taxon>Bacillati</taxon>
        <taxon>Cyanobacteriota</taxon>
        <taxon>Cyanophyceae</taxon>
        <taxon>Leptolyngbyales</taxon>
        <taxon>Leptolyngbyaceae</taxon>
        <taxon>Phormidesmis</taxon>
    </lineage>
</organism>
<evidence type="ECO:0000256" key="4">
    <source>
        <dbReference type="ARBA" id="ARBA00022670"/>
    </source>
</evidence>
<comment type="similarity">
    <text evidence="1">Belongs to the peptidase C15 family.</text>
</comment>
<dbReference type="PANTHER" id="PTHR23402:SF1">
    <property type="entry name" value="PYROGLUTAMYL-PEPTIDASE I"/>
    <property type="match status" value="1"/>
</dbReference>
<evidence type="ECO:0000256" key="2">
    <source>
        <dbReference type="ARBA" id="ARBA00019191"/>
    </source>
</evidence>
<proteinExistence type="inferred from homology"/>
<comment type="caution">
    <text evidence="9">The sequence shown here is derived from an EMBL/GenBank/DDBJ whole genome shotgun (WGS) entry which is preliminary data.</text>
</comment>
<evidence type="ECO:0000256" key="8">
    <source>
        <dbReference type="ARBA" id="ARBA00031559"/>
    </source>
</evidence>
<dbReference type="InterPro" id="IPR036440">
    <property type="entry name" value="Peptidase_C15-like_sf"/>
</dbReference>
<protein>
    <recommendedName>
        <fullName evidence="2">Pyrrolidone-carboxylate peptidase</fullName>
    </recommendedName>
    <alternativeName>
        <fullName evidence="7">5-oxoprolyl-peptidase</fullName>
    </alternativeName>
    <alternativeName>
        <fullName evidence="8">Pyroglutamyl-peptidase I</fullName>
    </alternativeName>
</protein>
<dbReference type="SUPFAM" id="SSF53182">
    <property type="entry name" value="Pyrrolidone carboxyl peptidase (pyroglutamate aminopeptidase)"/>
    <property type="match status" value="1"/>
</dbReference>
<dbReference type="PRINTS" id="PR00706">
    <property type="entry name" value="PYROGLUPTASE"/>
</dbReference>
<dbReference type="InterPro" id="IPR000816">
    <property type="entry name" value="Peptidase_C15"/>
</dbReference>
<accession>A0A2W4X7T2</accession>
<dbReference type="GO" id="GO:0006508">
    <property type="term" value="P:proteolysis"/>
    <property type="evidence" value="ECO:0007669"/>
    <property type="project" value="UniProtKB-KW"/>
</dbReference>
<keyword evidence="4" id="KW-0645">Protease</keyword>
<dbReference type="GO" id="GO:0005829">
    <property type="term" value="C:cytosol"/>
    <property type="evidence" value="ECO:0007669"/>
    <property type="project" value="InterPro"/>
</dbReference>